<dbReference type="EMBL" id="JAWIIJ010000001">
    <property type="protein sequence ID" value="MDV2077207.1"/>
    <property type="molecule type" value="Genomic_DNA"/>
</dbReference>
<dbReference type="PROSITE" id="PS51257">
    <property type="entry name" value="PROKAR_LIPOPROTEIN"/>
    <property type="match status" value="1"/>
</dbReference>
<organism evidence="3 4">
    <name type="scientific">Marinobacter xestospongiae</name>
    <dbReference type="NCBI Taxonomy" id="994319"/>
    <lineage>
        <taxon>Bacteria</taxon>
        <taxon>Pseudomonadati</taxon>
        <taxon>Pseudomonadota</taxon>
        <taxon>Gammaproteobacteria</taxon>
        <taxon>Pseudomonadales</taxon>
        <taxon>Marinobacteraceae</taxon>
        <taxon>Marinobacter</taxon>
    </lineage>
</organism>
<proteinExistence type="predicted"/>
<keyword evidence="2" id="KW-0732">Signal</keyword>
<dbReference type="Pfam" id="PF13174">
    <property type="entry name" value="TPR_6"/>
    <property type="match status" value="4"/>
</dbReference>
<comment type="caution">
    <text evidence="3">The sequence shown here is derived from an EMBL/GenBank/DDBJ whole genome shotgun (WGS) entry which is preliminary data.</text>
</comment>
<feature type="chain" id="PRO_5045292398" evidence="2">
    <location>
        <begin position="20"/>
        <end position="984"/>
    </location>
</feature>
<dbReference type="InterPro" id="IPR011990">
    <property type="entry name" value="TPR-like_helical_dom_sf"/>
</dbReference>
<dbReference type="SUPFAM" id="SSF48452">
    <property type="entry name" value="TPR-like"/>
    <property type="match status" value="3"/>
</dbReference>
<gene>
    <name evidence="3" type="ORF">RYS15_00860</name>
</gene>
<dbReference type="RefSeq" id="WP_316972203.1">
    <property type="nucleotide sequence ID" value="NZ_JAWIIJ010000001.1"/>
</dbReference>
<feature type="signal peptide" evidence="2">
    <location>
        <begin position="1"/>
        <end position="19"/>
    </location>
</feature>
<accession>A0ABU3VT59</accession>
<reference evidence="3 4" key="1">
    <citation type="submission" date="2023-10" db="EMBL/GenBank/DDBJ databases">
        <title>Characteristics and mechanism of a salt-tolerant marine origin heterotrophic nitrifying- aerobic denitrifying bacteria Marinobacter xestospongiae HN1.</title>
        <authorList>
            <person name="Qi R."/>
        </authorList>
    </citation>
    <scope>NUCLEOTIDE SEQUENCE [LARGE SCALE GENOMIC DNA]</scope>
    <source>
        <strain evidence="3 4">HN1</strain>
    </source>
</reference>
<evidence type="ECO:0000256" key="1">
    <source>
        <dbReference type="SAM" id="MobiDB-lite"/>
    </source>
</evidence>
<dbReference type="Gene3D" id="1.25.40.10">
    <property type="entry name" value="Tetratricopeptide repeat domain"/>
    <property type="match status" value="5"/>
</dbReference>
<protein>
    <submittedName>
        <fullName evidence="3">Tetratricopeptide repeat protein</fullName>
    </submittedName>
</protein>
<dbReference type="SMART" id="SM00028">
    <property type="entry name" value="TPR"/>
    <property type="match status" value="5"/>
</dbReference>
<keyword evidence="4" id="KW-1185">Reference proteome</keyword>
<evidence type="ECO:0000313" key="4">
    <source>
        <dbReference type="Proteomes" id="UP001269819"/>
    </source>
</evidence>
<dbReference type="InterPro" id="IPR019734">
    <property type="entry name" value="TPR_rpt"/>
</dbReference>
<dbReference type="Proteomes" id="UP001269819">
    <property type="component" value="Unassembled WGS sequence"/>
</dbReference>
<feature type="region of interest" description="Disordered" evidence="1">
    <location>
        <begin position="58"/>
        <end position="80"/>
    </location>
</feature>
<evidence type="ECO:0000256" key="2">
    <source>
        <dbReference type="SAM" id="SignalP"/>
    </source>
</evidence>
<evidence type="ECO:0000313" key="3">
    <source>
        <dbReference type="EMBL" id="MDV2077207.1"/>
    </source>
</evidence>
<name>A0ABU3VT59_9GAMM</name>
<sequence>MIRPSAFTPRRSWLVLAMAASLGGCQSLSPDGWFGDDEPQVQPHTLATLQPADLSNLSAVGSTNETSGNGALGTGNSDPGRTTESLALADVIASYEALLPLLQASRQPEDQERLVQVRHRLADLRFQQAEERLADQAVDDLAPAIAAYQRLLRQYPDRASNDQVLYQLAKAYDLKGEREAHLQTLERLIRDYPASTLVTEAQFRRGEQLFTEGRYRASAAAYGAVIAGADGEDQRFLADAHFMIGWCAFKLAQYQDSLMSFTRVLDRVLPADTRVAGVDQRHRTMVEDLFRVMGLAFTHLGGADSVERLFRDIGSKPYETLVYDRYSEQLLANERYSDAIEVFQRYIANHPDSRWSPRYHLAIIDTLQRAGFSSDIGRWKADFILNYGITSGYWQQASAPQRDELRTQLEPLLTELANRHYALAQRAEGSGERQQARAQYQSAAFYYGEFVATFPDHARTPEILFLLAETHLALAQWPEAIAAFEQVAYGFDAHPRAAEAGYAAILAYRDYVAAVATAESAMEQRQALMQRQQRNRLRFVTRFASDPRALDVLYVATRHEFEHQRYQQTLRHAQRLIDWQPLPQPELMAEAQLLKAHSLYQLRSYAAAEQAYQEALLVMAPQDRRRADITENLAASVYRQADDLLAAGDTVAAVEQLLRVGQVAPGAALRANAQYDAASYLIELADWDRAIAVLGGFRRDYPDHELNDELPAKLALAYRETGQWQQAADETRRLLALADSEEERRQTLILVAELYDRAGNIGEAIVTWRRYANRYPQPLADYMTAADRLAELYAERDDVDKRRYWLQRQVAAVDAREARNGSVDDYLRYQAAGASAALAEEAYQAFLAIELTLPLQQTLPAKIRTLETAVAAYRKTSGYGVADFATEAGYRIADLYAQLGAALMDSERPQGLSELELMQYELLLEEQAYPFEDNAIDIHEQNARRSWNGLFDDWVRQSFEALAELLPARYNKAEQTAEVIDELR</sequence>